<organism evidence="1 2">
    <name type="scientific">Pseudoscardovia suis</name>
    <dbReference type="NCBI Taxonomy" id="987063"/>
    <lineage>
        <taxon>Bacteria</taxon>
        <taxon>Bacillati</taxon>
        <taxon>Actinomycetota</taxon>
        <taxon>Actinomycetes</taxon>
        <taxon>Bifidobacteriales</taxon>
        <taxon>Bifidobacteriaceae</taxon>
        <taxon>Pseudoscardovia</taxon>
    </lineage>
</organism>
<dbReference type="EMBL" id="MWWQ01000019">
    <property type="protein sequence ID" value="OZG48838.1"/>
    <property type="molecule type" value="Genomic_DNA"/>
</dbReference>
<keyword evidence="2" id="KW-1185">Reference proteome</keyword>
<dbReference type="RefSeq" id="WP_094691969.1">
    <property type="nucleotide sequence ID" value="NZ_MWWQ01000019.1"/>
</dbReference>
<evidence type="ECO:0000313" key="1">
    <source>
        <dbReference type="EMBL" id="OZG48838.1"/>
    </source>
</evidence>
<sequence>MGESTELQGLGVDTHGQRLGDIVNIVILDRFDLPIPNGLLDRVMEYATEIVAEWVAAHKVVDWSLIPDWVIVGAYAAAITRCCGLSVARRSLSGI</sequence>
<evidence type="ECO:0000313" key="2">
    <source>
        <dbReference type="Proteomes" id="UP000216454"/>
    </source>
</evidence>
<gene>
    <name evidence="1" type="ORF">PSSU_1662</name>
</gene>
<reference evidence="1 2" key="1">
    <citation type="journal article" date="2017" name="BMC Genomics">
        <title>Comparative genomic and phylogenomic analyses of the Bifidobacteriaceae family.</title>
        <authorList>
            <person name="Lugli G.A."/>
            <person name="Milani C."/>
            <person name="Turroni F."/>
            <person name="Duranti S."/>
            <person name="Mancabelli L."/>
            <person name="Mangifesta M."/>
            <person name="Ferrario C."/>
            <person name="Modesto M."/>
            <person name="Mattarelli P."/>
            <person name="Jiri K."/>
            <person name="van Sinderen D."/>
            <person name="Ventura M."/>
        </authorList>
    </citation>
    <scope>NUCLEOTIDE SEQUENCE [LARGE SCALE GENOMIC DNA]</scope>
    <source>
        <strain evidence="1 2">DSM 24744</strain>
    </source>
</reference>
<protein>
    <submittedName>
        <fullName evidence="1">Uncharacterized protein</fullName>
    </submittedName>
</protein>
<dbReference type="Proteomes" id="UP000216454">
    <property type="component" value="Unassembled WGS sequence"/>
</dbReference>
<accession>A0A261EPQ3</accession>
<comment type="caution">
    <text evidence="1">The sequence shown here is derived from an EMBL/GenBank/DDBJ whole genome shotgun (WGS) entry which is preliminary data.</text>
</comment>
<dbReference type="AlphaFoldDB" id="A0A261EPQ3"/>
<proteinExistence type="predicted"/>
<name>A0A261EPQ3_9BIFI</name>